<feature type="region of interest" description="Disordered" evidence="2">
    <location>
        <begin position="1"/>
        <end position="43"/>
    </location>
</feature>
<keyword evidence="4" id="KW-1185">Reference proteome</keyword>
<dbReference type="EMBL" id="MCFJ01000009">
    <property type="protein sequence ID" value="ORY62171.1"/>
    <property type="molecule type" value="Genomic_DNA"/>
</dbReference>
<dbReference type="PANTHER" id="PTHR43625">
    <property type="entry name" value="AFLATOXIN B1 ALDEHYDE REDUCTASE"/>
    <property type="match status" value="1"/>
</dbReference>
<comment type="caution">
    <text evidence="3">The sequence shown here is derived from an EMBL/GenBank/DDBJ whole genome shotgun (WGS) entry which is preliminary data.</text>
</comment>
<evidence type="ECO:0000313" key="4">
    <source>
        <dbReference type="Proteomes" id="UP000193689"/>
    </source>
</evidence>
<protein>
    <recommendedName>
        <fullName evidence="5">NADP-dependent oxidoreductase domain-containing protein</fullName>
    </recommendedName>
</protein>
<organism evidence="3 4">
    <name type="scientific">Pseudomassariella vexata</name>
    <dbReference type="NCBI Taxonomy" id="1141098"/>
    <lineage>
        <taxon>Eukaryota</taxon>
        <taxon>Fungi</taxon>
        <taxon>Dikarya</taxon>
        <taxon>Ascomycota</taxon>
        <taxon>Pezizomycotina</taxon>
        <taxon>Sordariomycetes</taxon>
        <taxon>Xylariomycetidae</taxon>
        <taxon>Amphisphaeriales</taxon>
        <taxon>Pseudomassariaceae</taxon>
        <taxon>Pseudomassariella</taxon>
    </lineage>
</organism>
<dbReference type="STRING" id="1141098.A0A1Y2DSC1"/>
<dbReference type="SUPFAM" id="SSF51430">
    <property type="entry name" value="NAD(P)-linked oxidoreductase"/>
    <property type="match status" value="1"/>
</dbReference>
<dbReference type="RefSeq" id="XP_040714007.1">
    <property type="nucleotide sequence ID" value="XM_040856213.1"/>
</dbReference>
<sequence length="81" mass="8845">MASVATSFSPQNSAASTKAPTNTSPTRVRRNYPRVLDKNSSKNRTIVKTLHNNACEKRCTAEQLALAWLLTQGDDVFPIPG</sequence>
<dbReference type="OrthoDB" id="37537at2759"/>
<dbReference type="InParanoid" id="A0A1Y2DSC1"/>
<evidence type="ECO:0000256" key="1">
    <source>
        <dbReference type="ARBA" id="ARBA00023002"/>
    </source>
</evidence>
<dbReference type="Proteomes" id="UP000193689">
    <property type="component" value="Unassembled WGS sequence"/>
</dbReference>
<name>A0A1Y2DSC1_9PEZI</name>
<dbReference type="GeneID" id="63772425"/>
<dbReference type="GO" id="GO:0005737">
    <property type="term" value="C:cytoplasm"/>
    <property type="evidence" value="ECO:0007669"/>
    <property type="project" value="TreeGrafter"/>
</dbReference>
<dbReference type="AlphaFoldDB" id="A0A1Y2DSC1"/>
<dbReference type="InterPro" id="IPR036812">
    <property type="entry name" value="NAD(P)_OxRdtase_dom_sf"/>
</dbReference>
<evidence type="ECO:0000313" key="3">
    <source>
        <dbReference type="EMBL" id="ORY62171.1"/>
    </source>
</evidence>
<evidence type="ECO:0008006" key="5">
    <source>
        <dbReference type="Google" id="ProtNLM"/>
    </source>
</evidence>
<keyword evidence="1" id="KW-0560">Oxidoreductase</keyword>
<evidence type="ECO:0000256" key="2">
    <source>
        <dbReference type="SAM" id="MobiDB-lite"/>
    </source>
</evidence>
<accession>A0A1Y2DSC1</accession>
<dbReference type="GO" id="GO:0016491">
    <property type="term" value="F:oxidoreductase activity"/>
    <property type="evidence" value="ECO:0007669"/>
    <property type="project" value="UniProtKB-KW"/>
</dbReference>
<dbReference type="PANTHER" id="PTHR43625:SF40">
    <property type="entry name" value="ALDO-KETO REDUCTASE YAKC [NADP(+)]"/>
    <property type="match status" value="1"/>
</dbReference>
<proteinExistence type="predicted"/>
<dbReference type="InterPro" id="IPR050791">
    <property type="entry name" value="Aldo-Keto_reductase"/>
</dbReference>
<dbReference type="Gene3D" id="3.20.20.100">
    <property type="entry name" value="NADP-dependent oxidoreductase domain"/>
    <property type="match status" value="1"/>
</dbReference>
<feature type="compositionally biased region" description="Polar residues" evidence="2">
    <location>
        <begin position="1"/>
        <end position="26"/>
    </location>
</feature>
<reference evidence="3 4" key="1">
    <citation type="submission" date="2016-07" db="EMBL/GenBank/DDBJ databases">
        <title>Pervasive Adenine N6-methylation of Active Genes in Fungi.</title>
        <authorList>
            <consortium name="DOE Joint Genome Institute"/>
            <person name="Mondo S.J."/>
            <person name="Dannebaum R.O."/>
            <person name="Kuo R.C."/>
            <person name="Labutti K."/>
            <person name="Haridas S."/>
            <person name="Kuo A."/>
            <person name="Salamov A."/>
            <person name="Ahrendt S.R."/>
            <person name="Lipzen A."/>
            <person name="Sullivan W."/>
            <person name="Andreopoulos W.B."/>
            <person name="Clum A."/>
            <person name="Lindquist E."/>
            <person name="Daum C."/>
            <person name="Ramamoorthy G.K."/>
            <person name="Gryganskyi A."/>
            <person name="Culley D."/>
            <person name="Magnuson J.K."/>
            <person name="James T.Y."/>
            <person name="O'Malley M.A."/>
            <person name="Stajich J.E."/>
            <person name="Spatafora J.W."/>
            <person name="Visel A."/>
            <person name="Grigoriev I.V."/>
        </authorList>
    </citation>
    <scope>NUCLEOTIDE SEQUENCE [LARGE SCALE GENOMIC DNA]</scope>
    <source>
        <strain evidence="3 4">CBS 129021</strain>
    </source>
</reference>
<gene>
    <name evidence="3" type="ORF">BCR38DRAFT_345849</name>
</gene>